<dbReference type="EMBL" id="JAAOAN010000538">
    <property type="protein sequence ID" value="KAF5703907.1"/>
    <property type="molecule type" value="Genomic_DNA"/>
</dbReference>
<feature type="compositionally biased region" description="Low complexity" evidence="1">
    <location>
        <begin position="82"/>
        <end position="93"/>
    </location>
</feature>
<gene>
    <name evidence="2" type="ORF">FMUND_12804</name>
</gene>
<feature type="compositionally biased region" description="Polar residues" evidence="1">
    <location>
        <begin position="510"/>
        <end position="519"/>
    </location>
</feature>
<dbReference type="InterPro" id="IPR018554">
    <property type="entry name" value="FRQ"/>
</dbReference>
<reference evidence="2 3" key="1">
    <citation type="submission" date="2020-05" db="EMBL/GenBank/DDBJ databases">
        <title>Identification and distribution of gene clusters putatively required for synthesis of sphingolipid metabolism inhibitors in phylogenetically diverse species of the filamentous fungus Fusarium.</title>
        <authorList>
            <person name="Kim H.-S."/>
            <person name="Busman M."/>
            <person name="Brown D.W."/>
            <person name="Divon H."/>
            <person name="Uhlig S."/>
            <person name="Proctor R.H."/>
        </authorList>
    </citation>
    <scope>NUCLEOTIDE SEQUENCE [LARGE SCALE GENOMIC DNA]</scope>
    <source>
        <strain evidence="2 3">NRRL 66235</strain>
    </source>
</reference>
<feature type="compositionally biased region" description="Polar residues" evidence="1">
    <location>
        <begin position="40"/>
        <end position="52"/>
    </location>
</feature>
<name>A0A8H5Y2V2_9HYPO</name>
<feature type="compositionally biased region" description="Low complexity" evidence="1">
    <location>
        <begin position="585"/>
        <end position="597"/>
    </location>
</feature>
<feature type="compositionally biased region" description="Polar residues" evidence="1">
    <location>
        <begin position="157"/>
        <end position="166"/>
    </location>
</feature>
<feature type="compositionally biased region" description="Basic and acidic residues" evidence="1">
    <location>
        <begin position="62"/>
        <end position="78"/>
    </location>
</feature>
<feature type="compositionally biased region" description="Basic and acidic residues" evidence="1">
    <location>
        <begin position="24"/>
        <end position="38"/>
    </location>
</feature>
<feature type="region of interest" description="Disordered" evidence="1">
    <location>
        <begin position="770"/>
        <end position="825"/>
    </location>
</feature>
<comment type="caution">
    <text evidence="2">The sequence shown here is derived from an EMBL/GenBank/DDBJ whole genome shotgun (WGS) entry which is preliminary data.</text>
</comment>
<protein>
    <submittedName>
        <fullName evidence="2">Frequency clock</fullName>
    </submittedName>
</protein>
<feature type="region of interest" description="Disordered" evidence="1">
    <location>
        <begin position="510"/>
        <end position="552"/>
    </location>
</feature>
<evidence type="ECO:0000256" key="1">
    <source>
        <dbReference type="SAM" id="MobiDB-lite"/>
    </source>
</evidence>
<dbReference type="OrthoDB" id="2536795at2759"/>
<organism evidence="2 3">
    <name type="scientific">Fusarium mundagurra</name>
    <dbReference type="NCBI Taxonomy" id="1567541"/>
    <lineage>
        <taxon>Eukaryota</taxon>
        <taxon>Fungi</taxon>
        <taxon>Dikarya</taxon>
        <taxon>Ascomycota</taxon>
        <taxon>Pezizomycotina</taxon>
        <taxon>Sordariomycetes</taxon>
        <taxon>Hypocreomycetidae</taxon>
        <taxon>Hypocreales</taxon>
        <taxon>Nectriaceae</taxon>
        <taxon>Fusarium</taxon>
        <taxon>Fusarium fujikuroi species complex</taxon>
    </lineage>
</organism>
<keyword evidence="3" id="KW-1185">Reference proteome</keyword>
<dbReference type="AlphaFoldDB" id="A0A8H5Y2V2"/>
<dbReference type="GO" id="GO:0007623">
    <property type="term" value="P:circadian rhythm"/>
    <property type="evidence" value="ECO:0007669"/>
    <property type="project" value="InterPro"/>
</dbReference>
<evidence type="ECO:0000313" key="2">
    <source>
        <dbReference type="EMBL" id="KAF5703907.1"/>
    </source>
</evidence>
<feature type="region of interest" description="Disordered" evidence="1">
    <location>
        <begin position="1"/>
        <end position="95"/>
    </location>
</feature>
<feature type="region of interest" description="Disordered" evidence="1">
    <location>
        <begin position="572"/>
        <end position="617"/>
    </location>
</feature>
<feature type="region of interest" description="Disordered" evidence="1">
    <location>
        <begin position="157"/>
        <end position="180"/>
    </location>
</feature>
<dbReference type="Pfam" id="PF09421">
    <property type="entry name" value="FRQ"/>
    <property type="match status" value="1"/>
</dbReference>
<feature type="compositionally biased region" description="Low complexity" evidence="1">
    <location>
        <begin position="795"/>
        <end position="804"/>
    </location>
</feature>
<accession>A0A8H5Y2V2</accession>
<dbReference type="GO" id="GO:0005737">
    <property type="term" value="C:cytoplasm"/>
    <property type="evidence" value="ECO:0007669"/>
    <property type="project" value="InterPro"/>
</dbReference>
<dbReference type="Proteomes" id="UP000544331">
    <property type="component" value="Unassembled WGS sequence"/>
</dbReference>
<evidence type="ECO:0000313" key="3">
    <source>
        <dbReference type="Proteomes" id="UP000544331"/>
    </source>
</evidence>
<dbReference type="GO" id="GO:0006355">
    <property type="term" value="P:regulation of DNA-templated transcription"/>
    <property type="evidence" value="ECO:0007669"/>
    <property type="project" value="InterPro"/>
</dbReference>
<sequence>MPRSEPVSAQPHIEASPSRSPSGDSHETEQSDPRKWFDHLNQNLTATANNSIIDIDPPFFQKESDSSDSRKPYSHDQCQRASSKLTMMHSSSSDGYRSVIDDLTVEIQKLREKLKRYKQTGPDMLRKDRLFEIKVHGLSKEKKRELETTLGDFAASLNDSSGASSLQRKKKPSRHNGDHIYSGSEIQLKHVSSSSSNLWPADSAYASMSTDAKWASTSLSPLTRRSTKLSKQKVENYLQDIPDGLYSRQMIMTDKERKNIVIQRLEQLFKGKVSGRYTPKKQPMWSGDSFASALAVEDAKMTGSSTVHEPPTLGNEPTQEAKILPLEQQSRRLGNKNLPGRHGSTFHPNEDHTEIGGNDNNTVSGTNLSPPMPLVSEQRPTQLRDMDLHRDVDGWVYLNLLYNLAQLHMINVTIDFVRSAVSEISTKFQLSSDGRKIRWRGGSDGTKFSNHSSPRCASTERIDILEKKCKRRKTSNEFQCDSSSKNAYKFGTKLCVPSESFLYPPLVVQQDRTGGQSSLREPAPPFGPPEDRNPTESRGGFSCSGESTQKKQRHEGAIIYYSGATFCIDLSGDPGDMSPTTHPLSSGQNQKGSQQSSDFTRPPRRTSSGSFINYGPLTDRDQVLHQQSSAMDEDNNGPLGPVNDDSEQMSDIELDLIWTEDQQYIEYQPLEPCGLGGVFPEDHFMVIVATKRPKQDILPSTSKFQIGRSNESTERIIHRLATMSTSCSILGGIKTKPSEAPPPVEVEYLSGRIKRLAPVPLPSPAIFFPPFSTDKSTSDEDNDITTDIANTGSYLDGLDVSSGVDDSEDPDESSRALDQYQISSS</sequence>
<proteinExistence type="predicted"/>
<dbReference type="GO" id="GO:0005634">
    <property type="term" value="C:nucleus"/>
    <property type="evidence" value="ECO:0007669"/>
    <property type="project" value="InterPro"/>
</dbReference>